<keyword evidence="3" id="KW-1185">Reference proteome</keyword>
<organism evidence="2 3">
    <name type="scientific">Trifolium medium</name>
    <dbReference type="NCBI Taxonomy" id="97028"/>
    <lineage>
        <taxon>Eukaryota</taxon>
        <taxon>Viridiplantae</taxon>
        <taxon>Streptophyta</taxon>
        <taxon>Embryophyta</taxon>
        <taxon>Tracheophyta</taxon>
        <taxon>Spermatophyta</taxon>
        <taxon>Magnoliopsida</taxon>
        <taxon>eudicotyledons</taxon>
        <taxon>Gunneridae</taxon>
        <taxon>Pentapetalae</taxon>
        <taxon>rosids</taxon>
        <taxon>fabids</taxon>
        <taxon>Fabales</taxon>
        <taxon>Fabaceae</taxon>
        <taxon>Papilionoideae</taxon>
        <taxon>50 kb inversion clade</taxon>
        <taxon>NPAAA clade</taxon>
        <taxon>Hologalegina</taxon>
        <taxon>IRL clade</taxon>
        <taxon>Trifolieae</taxon>
        <taxon>Trifolium</taxon>
    </lineage>
</organism>
<feature type="domain" description="F-box" evidence="1">
    <location>
        <begin position="21"/>
        <end position="59"/>
    </location>
</feature>
<reference evidence="2 3" key="1">
    <citation type="journal article" date="2018" name="Front. Plant Sci.">
        <title>Red Clover (Trifolium pratense) and Zigzag Clover (T. medium) - A Picture of Genomic Similarities and Differences.</title>
        <authorList>
            <person name="Dluhosova J."/>
            <person name="Istvanek J."/>
            <person name="Nedelnik J."/>
            <person name="Repkova J."/>
        </authorList>
    </citation>
    <scope>NUCLEOTIDE SEQUENCE [LARGE SCALE GENOMIC DNA]</scope>
    <source>
        <strain evidence="3">cv. 10/8</strain>
        <tissue evidence="2">Leaf</tissue>
    </source>
</reference>
<dbReference type="PANTHER" id="PTHR34223:SF51">
    <property type="entry name" value="OS06G0556300 PROTEIN"/>
    <property type="match status" value="1"/>
</dbReference>
<protein>
    <submittedName>
        <fullName evidence="2">F-box family protein</fullName>
    </submittedName>
</protein>
<dbReference type="InterPro" id="IPR053197">
    <property type="entry name" value="F-box_SCFL_complex_component"/>
</dbReference>
<dbReference type="Pfam" id="PF00646">
    <property type="entry name" value="F-box"/>
    <property type="match status" value="1"/>
</dbReference>
<name>A0A392SNS6_9FABA</name>
<dbReference type="AlphaFoldDB" id="A0A392SNS6"/>
<sequence length="93" mass="10838">MARRRQSKRQRKDKKKDEDIISDLTDSVLIHILSFLNAKQAVQTSILSKRWIFLWRSLPTLALSYSHFSTLQSFDDFVSQILSLRDGSMAIHT</sequence>
<dbReference type="SUPFAM" id="SSF81383">
    <property type="entry name" value="F-box domain"/>
    <property type="match status" value="1"/>
</dbReference>
<dbReference type="Gene3D" id="1.20.1280.50">
    <property type="match status" value="1"/>
</dbReference>
<proteinExistence type="predicted"/>
<dbReference type="Proteomes" id="UP000265520">
    <property type="component" value="Unassembled WGS sequence"/>
</dbReference>
<dbReference type="EMBL" id="LXQA010403270">
    <property type="protein sequence ID" value="MCI49580.1"/>
    <property type="molecule type" value="Genomic_DNA"/>
</dbReference>
<accession>A0A392SNS6</accession>
<dbReference type="InterPro" id="IPR001810">
    <property type="entry name" value="F-box_dom"/>
</dbReference>
<comment type="caution">
    <text evidence="2">The sequence shown here is derived from an EMBL/GenBank/DDBJ whole genome shotgun (WGS) entry which is preliminary data.</text>
</comment>
<evidence type="ECO:0000313" key="3">
    <source>
        <dbReference type="Proteomes" id="UP000265520"/>
    </source>
</evidence>
<evidence type="ECO:0000259" key="1">
    <source>
        <dbReference type="Pfam" id="PF00646"/>
    </source>
</evidence>
<dbReference type="PANTHER" id="PTHR34223">
    <property type="entry name" value="OS11G0201299 PROTEIN"/>
    <property type="match status" value="1"/>
</dbReference>
<evidence type="ECO:0000313" key="2">
    <source>
        <dbReference type="EMBL" id="MCI49580.1"/>
    </source>
</evidence>
<dbReference type="InterPro" id="IPR036047">
    <property type="entry name" value="F-box-like_dom_sf"/>
</dbReference>
<feature type="non-terminal residue" evidence="2">
    <location>
        <position position="93"/>
    </location>
</feature>